<accession>A0ACC3TCH5</accession>
<reference evidence="2" key="1">
    <citation type="journal article" date="2024" name="Front. Bioeng. Biotechnol.">
        <title>Genome-scale model development and genomic sequencing of the oleaginous clade Lipomyces.</title>
        <authorList>
            <person name="Czajka J.J."/>
            <person name="Han Y."/>
            <person name="Kim J."/>
            <person name="Mondo S.J."/>
            <person name="Hofstad B.A."/>
            <person name="Robles A."/>
            <person name="Haridas S."/>
            <person name="Riley R."/>
            <person name="LaButti K."/>
            <person name="Pangilinan J."/>
            <person name="Andreopoulos W."/>
            <person name="Lipzen A."/>
            <person name="Yan J."/>
            <person name="Wang M."/>
            <person name="Ng V."/>
            <person name="Grigoriev I.V."/>
            <person name="Spatafora J.W."/>
            <person name="Magnuson J.K."/>
            <person name="Baker S.E."/>
            <person name="Pomraning K.R."/>
        </authorList>
    </citation>
    <scope>NUCLEOTIDE SEQUENCE [LARGE SCALE GENOMIC DNA]</scope>
    <source>
        <strain evidence="2">CBS 10300</strain>
    </source>
</reference>
<sequence length="70" mass="7891">MCLTIPFINRYHDTWPAGIRALGDDINLDKLVTHIFPLEQAVEALTFSSDVRNGSIKVHIVDEEVVPVEM</sequence>
<organism evidence="1 2">
    <name type="scientific">Lipomyces orientalis</name>
    <dbReference type="NCBI Taxonomy" id="1233043"/>
    <lineage>
        <taxon>Eukaryota</taxon>
        <taxon>Fungi</taxon>
        <taxon>Dikarya</taxon>
        <taxon>Ascomycota</taxon>
        <taxon>Saccharomycotina</taxon>
        <taxon>Lipomycetes</taxon>
        <taxon>Lipomycetales</taxon>
        <taxon>Lipomycetaceae</taxon>
        <taxon>Lipomyces</taxon>
    </lineage>
</organism>
<comment type="caution">
    <text evidence="1">The sequence shown here is derived from an EMBL/GenBank/DDBJ whole genome shotgun (WGS) entry which is preliminary data.</text>
</comment>
<keyword evidence="2" id="KW-1185">Reference proteome</keyword>
<protein>
    <submittedName>
        <fullName evidence="1">Uncharacterized protein</fullName>
    </submittedName>
</protein>
<dbReference type="EMBL" id="MU970288">
    <property type="protein sequence ID" value="KAK9318842.1"/>
    <property type="molecule type" value="Genomic_DNA"/>
</dbReference>
<gene>
    <name evidence="1" type="ORF">V1517DRAFT_334437</name>
</gene>
<evidence type="ECO:0000313" key="1">
    <source>
        <dbReference type="EMBL" id="KAK9318842.1"/>
    </source>
</evidence>
<dbReference type="Proteomes" id="UP001489719">
    <property type="component" value="Unassembled WGS sequence"/>
</dbReference>
<proteinExistence type="predicted"/>
<evidence type="ECO:0000313" key="2">
    <source>
        <dbReference type="Proteomes" id="UP001489719"/>
    </source>
</evidence>
<name>A0ACC3TCH5_9ASCO</name>